<dbReference type="PANTHER" id="PTHR43798:SF33">
    <property type="entry name" value="HYDROLASE, PUTATIVE (AFU_ORTHOLOGUE AFUA_2G14860)-RELATED"/>
    <property type="match status" value="1"/>
</dbReference>
<accession>A0ABP7AAX5</accession>
<sequence>MTMHDHRGHPLTSDRTTLGDVTLHHHSGGSGPAVVLLHGIPKTSHHWRLLVPHLTPDHAVVVPDLRGFGDSSHPVDGYDVATLADDIAALMATLGHQQYAVVGEDWGAVVGYQLAARHRDQVTSLTFIEALMPGFGFEDHTLLSPENTQGLFLPHVGFYFMPDLPELLIAGHERELVEATITGERTVPGSAPAEVIDEYVRCYSHPDGIRSLLSVYRAMLTDAEQNRRARQQPLRVPVLAIGGNAFIGSRNEEVMKLLAQDVRGHVFNCGHDPAEEVPDEVAGVLVPFLAP</sequence>
<evidence type="ECO:0000259" key="2">
    <source>
        <dbReference type="Pfam" id="PF00561"/>
    </source>
</evidence>
<evidence type="ECO:0000313" key="4">
    <source>
        <dbReference type="Proteomes" id="UP001501074"/>
    </source>
</evidence>
<dbReference type="InterPro" id="IPR029058">
    <property type="entry name" value="AB_hydrolase_fold"/>
</dbReference>
<dbReference type="SUPFAM" id="SSF53474">
    <property type="entry name" value="alpha/beta-Hydrolases"/>
    <property type="match status" value="1"/>
</dbReference>
<dbReference type="EMBL" id="BAAAZO010000010">
    <property type="protein sequence ID" value="GAA3628563.1"/>
    <property type="molecule type" value="Genomic_DNA"/>
</dbReference>
<dbReference type="Pfam" id="PF00561">
    <property type="entry name" value="Abhydrolase_1"/>
    <property type="match status" value="1"/>
</dbReference>
<evidence type="ECO:0000313" key="3">
    <source>
        <dbReference type="EMBL" id="GAA3628563.1"/>
    </source>
</evidence>
<comment type="caution">
    <text evidence="3">The sequence shown here is derived from an EMBL/GenBank/DDBJ whole genome shotgun (WGS) entry which is preliminary data.</text>
</comment>
<reference evidence="4" key="1">
    <citation type="journal article" date="2019" name="Int. J. Syst. Evol. Microbiol.">
        <title>The Global Catalogue of Microorganisms (GCM) 10K type strain sequencing project: providing services to taxonomists for standard genome sequencing and annotation.</title>
        <authorList>
            <consortium name="The Broad Institute Genomics Platform"/>
            <consortium name="The Broad Institute Genome Sequencing Center for Infectious Disease"/>
            <person name="Wu L."/>
            <person name="Ma J."/>
        </authorList>
    </citation>
    <scope>NUCLEOTIDE SEQUENCE [LARGE SCALE GENOMIC DNA]</scope>
    <source>
        <strain evidence="4">JCM 16902</strain>
    </source>
</reference>
<organism evidence="3 4">
    <name type="scientific">Kineosporia mesophila</name>
    <dbReference type="NCBI Taxonomy" id="566012"/>
    <lineage>
        <taxon>Bacteria</taxon>
        <taxon>Bacillati</taxon>
        <taxon>Actinomycetota</taxon>
        <taxon>Actinomycetes</taxon>
        <taxon>Kineosporiales</taxon>
        <taxon>Kineosporiaceae</taxon>
        <taxon>Kineosporia</taxon>
    </lineage>
</organism>
<keyword evidence="3" id="KW-0378">Hydrolase</keyword>
<protein>
    <submittedName>
        <fullName evidence="3">Alpha/beta fold hydrolase</fullName>
    </submittedName>
</protein>
<dbReference type="GO" id="GO:0016787">
    <property type="term" value="F:hydrolase activity"/>
    <property type="evidence" value="ECO:0007669"/>
    <property type="project" value="UniProtKB-KW"/>
</dbReference>
<dbReference type="InterPro" id="IPR000639">
    <property type="entry name" value="Epox_hydrolase-like"/>
</dbReference>
<dbReference type="InterPro" id="IPR050266">
    <property type="entry name" value="AB_hydrolase_sf"/>
</dbReference>
<feature type="region of interest" description="Disordered" evidence="1">
    <location>
        <begin position="1"/>
        <end position="25"/>
    </location>
</feature>
<proteinExistence type="predicted"/>
<dbReference type="Proteomes" id="UP001501074">
    <property type="component" value="Unassembled WGS sequence"/>
</dbReference>
<gene>
    <name evidence="3" type="ORF">GCM10022223_52470</name>
</gene>
<dbReference type="PRINTS" id="PR00412">
    <property type="entry name" value="EPOXHYDRLASE"/>
</dbReference>
<feature type="domain" description="AB hydrolase-1" evidence="2">
    <location>
        <begin position="32"/>
        <end position="139"/>
    </location>
</feature>
<dbReference type="Gene3D" id="3.40.50.1820">
    <property type="entry name" value="alpha/beta hydrolase"/>
    <property type="match status" value="1"/>
</dbReference>
<dbReference type="PANTHER" id="PTHR43798">
    <property type="entry name" value="MONOACYLGLYCEROL LIPASE"/>
    <property type="match status" value="1"/>
</dbReference>
<dbReference type="InterPro" id="IPR000073">
    <property type="entry name" value="AB_hydrolase_1"/>
</dbReference>
<evidence type="ECO:0000256" key="1">
    <source>
        <dbReference type="SAM" id="MobiDB-lite"/>
    </source>
</evidence>
<keyword evidence="4" id="KW-1185">Reference proteome</keyword>
<name>A0ABP7AAX5_9ACTN</name>